<comment type="caution">
    <text evidence="12">The sequence shown here is derived from an EMBL/GenBank/DDBJ whole genome shotgun (WGS) entry which is preliminary data.</text>
</comment>
<dbReference type="AlphaFoldDB" id="A0A7J4JTM9"/>
<evidence type="ECO:0000256" key="9">
    <source>
        <dbReference type="ARBA" id="ARBA00048573"/>
    </source>
</evidence>
<evidence type="ECO:0000256" key="10">
    <source>
        <dbReference type="HAMAP-Rule" id="MF_00177"/>
    </source>
</evidence>
<dbReference type="InterPro" id="IPR045462">
    <property type="entry name" value="aa-tRNA-synth_I_cd-bd"/>
</dbReference>
<evidence type="ECO:0000256" key="4">
    <source>
        <dbReference type="ARBA" id="ARBA00022598"/>
    </source>
</evidence>
<keyword evidence="5 10" id="KW-0547">Nucleotide-binding</keyword>
<dbReference type="NCBIfam" id="TIGR00467">
    <property type="entry name" value="lysS_arch"/>
    <property type="match status" value="1"/>
</dbReference>
<dbReference type="InterPro" id="IPR042078">
    <property type="entry name" value="Lys-tRNA-ligase_SC_fold"/>
</dbReference>
<evidence type="ECO:0000256" key="6">
    <source>
        <dbReference type="ARBA" id="ARBA00022840"/>
    </source>
</evidence>
<dbReference type="HAMAP" id="MF_00177">
    <property type="entry name" value="Lys_tRNA_synth_class1"/>
    <property type="match status" value="1"/>
</dbReference>
<comment type="caution">
    <text evidence="10">Lacks conserved residue(s) required for the propagation of feature annotation.</text>
</comment>
<dbReference type="GO" id="GO:0000049">
    <property type="term" value="F:tRNA binding"/>
    <property type="evidence" value="ECO:0007669"/>
    <property type="project" value="InterPro"/>
</dbReference>
<comment type="similarity">
    <text evidence="2 10">Belongs to the class-I aminoacyl-tRNA synthetase family.</text>
</comment>
<comment type="catalytic activity">
    <reaction evidence="9 10">
        <text>tRNA(Lys) + L-lysine + ATP = L-lysyl-tRNA(Lys) + AMP + diphosphate</text>
        <dbReference type="Rhea" id="RHEA:20792"/>
        <dbReference type="Rhea" id="RHEA-COMP:9696"/>
        <dbReference type="Rhea" id="RHEA-COMP:9697"/>
        <dbReference type="ChEBI" id="CHEBI:30616"/>
        <dbReference type="ChEBI" id="CHEBI:32551"/>
        <dbReference type="ChEBI" id="CHEBI:33019"/>
        <dbReference type="ChEBI" id="CHEBI:78442"/>
        <dbReference type="ChEBI" id="CHEBI:78529"/>
        <dbReference type="ChEBI" id="CHEBI:456215"/>
        <dbReference type="EC" id="6.1.1.6"/>
    </reaction>
</comment>
<dbReference type="EMBL" id="DUFW01000007">
    <property type="protein sequence ID" value="HIH21151.1"/>
    <property type="molecule type" value="Genomic_DNA"/>
</dbReference>
<evidence type="ECO:0000256" key="2">
    <source>
        <dbReference type="ARBA" id="ARBA00005594"/>
    </source>
</evidence>
<evidence type="ECO:0000256" key="7">
    <source>
        <dbReference type="ARBA" id="ARBA00022917"/>
    </source>
</evidence>
<dbReference type="InterPro" id="IPR020751">
    <property type="entry name" value="aa-tRNA-synth_I_codon-bd_sub2"/>
</dbReference>
<dbReference type="GO" id="GO:0004824">
    <property type="term" value="F:lysine-tRNA ligase activity"/>
    <property type="evidence" value="ECO:0007669"/>
    <property type="project" value="UniProtKB-UniRule"/>
</dbReference>
<dbReference type="GO" id="GO:0006430">
    <property type="term" value="P:lysyl-tRNA aminoacylation"/>
    <property type="evidence" value="ECO:0007669"/>
    <property type="project" value="UniProtKB-UniRule"/>
</dbReference>
<name>A0A7J4JTM9_9ARCH</name>
<sequence>MKEGFVLSLEKNIEKEQKEVKFWADALAEKIIERKQFHFTDEKTPKLKKWSVKSSSSLSGVLHIGRLSDLVRSEAVFRALEEKKFPAEFIYITEDMDPLRKIPKGVPASFEQYLGMAVSDIPDPFGCHESYDKHHLEEFLKVSEKFLSAKPKVFSMREEYKKGSFSKEILEIVNNSGKVKEVINQFKESKLEDSWNPWKPICENCGKLQTTEVLKIEGSKVEYECKDYEFETTIAKGCGFKGSSDISKANGKLAWKSEWAMQWKRWNVCSEGAGKEYESKNSAFWINAEICEKVLHFPMPEPIFYEHLMIDGVKMSASLGNIVYPKEWLEVSRPEALRLLYLKRLMKTRSFSWQDIPLLELELDRLAEAVSEKKGDEKERLNNERLLHFVSFSKKPITTVKIDYSLALMLAQLFQNNEEALEKLEEMKHISGKEPKKELEAIFERLKLARTFAEKHALPGQKISFAENFDAKSIEPAIAALLSKIGEKISKAESAEEVQTLVFNTAKENNLQPPKLFSALYSTIIAKPQGPKFGSLVFALGKERVAERLKQVKV</sequence>
<dbReference type="Gene3D" id="6.10.20.10">
    <property type="entry name" value="Lysine tRNA ligase, stem contact fold domain"/>
    <property type="match status" value="1"/>
</dbReference>
<proteinExistence type="inferred from homology"/>
<keyword evidence="3 10" id="KW-0963">Cytoplasm</keyword>
<accession>A0A7J4JTM9</accession>
<dbReference type="SUPFAM" id="SSF48163">
    <property type="entry name" value="An anticodon-binding domain of class I aminoacyl-tRNA synthetases"/>
    <property type="match status" value="1"/>
</dbReference>
<keyword evidence="8 10" id="KW-0030">Aminoacyl-tRNA synthetase</keyword>
<dbReference type="Pfam" id="PF01921">
    <property type="entry name" value="tRNA-synt_1f"/>
    <property type="match status" value="1"/>
</dbReference>
<dbReference type="InterPro" id="IPR014729">
    <property type="entry name" value="Rossmann-like_a/b/a_fold"/>
</dbReference>
<dbReference type="PANTHER" id="PTHR37940:SF1">
    <property type="entry name" value="LYSINE--TRNA LIGASE"/>
    <property type="match status" value="1"/>
</dbReference>
<evidence type="ECO:0000256" key="1">
    <source>
        <dbReference type="ARBA" id="ARBA00004496"/>
    </source>
</evidence>
<evidence type="ECO:0000256" key="3">
    <source>
        <dbReference type="ARBA" id="ARBA00022490"/>
    </source>
</evidence>
<keyword evidence="4 10" id="KW-0436">Ligase</keyword>
<dbReference type="Proteomes" id="UP000590964">
    <property type="component" value="Unassembled WGS sequence"/>
</dbReference>
<comment type="subcellular location">
    <subcellularLocation>
        <location evidence="1 10">Cytoplasm</location>
    </subcellularLocation>
</comment>
<evidence type="ECO:0000313" key="13">
    <source>
        <dbReference type="Proteomes" id="UP000590964"/>
    </source>
</evidence>
<keyword evidence="6 10" id="KW-0067">ATP-binding</keyword>
<evidence type="ECO:0000256" key="5">
    <source>
        <dbReference type="ARBA" id="ARBA00022741"/>
    </source>
</evidence>
<protein>
    <recommendedName>
        <fullName evidence="10">Lysine--tRNA ligase</fullName>
        <ecNumber evidence="10">6.1.1.6</ecNumber>
    </recommendedName>
    <alternativeName>
        <fullName evidence="10">Lysyl-tRNA synthetase</fullName>
        <shortName evidence="10">LysRS</shortName>
    </alternativeName>
</protein>
<dbReference type="GO" id="GO:0005737">
    <property type="term" value="C:cytoplasm"/>
    <property type="evidence" value="ECO:0007669"/>
    <property type="project" value="UniProtKB-SubCell"/>
</dbReference>
<gene>
    <name evidence="10 12" type="primary">lysS</name>
    <name evidence="12" type="ORF">HA222_00610</name>
</gene>
<dbReference type="GO" id="GO:0005524">
    <property type="term" value="F:ATP binding"/>
    <property type="evidence" value="ECO:0007669"/>
    <property type="project" value="UniProtKB-UniRule"/>
</dbReference>
<dbReference type="InterPro" id="IPR002904">
    <property type="entry name" value="Lys-tRNA-ligase"/>
</dbReference>
<feature type="domain" description="Aminoacyl-tRNA synthetase class I anticodon-binding" evidence="11">
    <location>
        <begin position="421"/>
        <end position="552"/>
    </location>
</feature>
<evidence type="ECO:0000313" key="12">
    <source>
        <dbReference type="EMBL" id="HIH21151.1"/>
    </source>
</evidence>
<reference evidence="13" key="1">
    <citation type="journal article" date="2020" name="bioRxiv">
        <title>A rank-normalized archaeal taxonomy based on genome phylogeny resolves widespread incomplete and uneven classifications.</title>
        <authorList>
            <person name="Rinke C."/>
            <person name="Chuvochina M."/>
            <person name="Mussig A.J."/>
            <person name="Chaumeil P.-A."/>
            <person name="Waite D.W."/>
            <person name="Whitman W.B."/>
            <person name="Parks D.H."/>
            <person name="Hugenholtz P."/>
        </authorList>
    </citation>
    <scope>NUCLEOTIDE SEQUENCE [LARGE SCALE GENOMIC DNA]</scope>
</reference>
<evidence type="ECO:0000259" key="11">
    <source>
        <dbReference type="Pfam" id="PF19269"/>
    </source>
</evidence>
<dbReference type="PANTHER" id="PTHR37940">
    <property type="entry name" value="LYSINE--TRNA LIGASE"/>
    <property type="match status" value="1"/>
</dbReference>
<evidence type="ECO:0000256" key="8">
    <source>
        <dbReference type="ARBA" id="ARBA00023146"/>
    </source>
</evidence>
<dbReference type="EC" id="6.1.1.6" evidence="10"/>
<dbReference type="SUPFAM" id="SSF52374">
    <property type="entry name" value="Nucleotidylyl transferase"/>
    <property type="match status" value="1"/>
</dbReference>
<dbReference type="Pfam" id="PF19269">
    <property type="entry name" value="Anticodon_2"/>
    <property type="match status" value="1"/>
</dbReference>
<dbReference type="Gene3D" id="1.10.10.350">
    <property type="match status" value="1"/>
</dbReference>
<dbReference type="Gene3D" id="1.10.10.770">
    <property type="match status" value="1"/>
</dbReference>
<organism evidence="12 13">
    <name type="scientific">Candidatus Iainarchaeum sp</name>
    <dbReference type="NCBI Taxonomy" id="3101447"/>
    <lineage>
        <taxon>Archaea</taxon>
        <taxon>Candidatus Iainarchaeota</taxon>
        <taxon>Candidatus Iainarchaeia</taxon>
        <taxon>Candidatus Iainarchaeales</taxon>
        <taxon>Candidatus Iainarchaeaceae</taxon>
        <taxon>Candidatus Iainarchaeum</taxon>
    </lineage>
</organism>
<keyword evidence="7 10" id="KW-0648">Protein biosynthesis</keyword>
<dbReference type="Gene3D" id="3.40.50.620">
    <property type="entry name" value="HUPs"/>
    <property type="match status" value="2"/>
</dbReference>
<dbReference type="InterPro" id="IPR008925">
    <property type="entry name" value="aa_tRNA-synth_I_cd-bd_sf"/>
</dbReference>